<reference evidence="3" key="1">
    <citation type="journal article" date="2020" name="Stud. Mycol.">
        <title>101 Dothideomycetes genomes: a test case for predicting lifestyles and emergence of pathogens.</title>
        <authorList>
            <person name="Haridas S."/>
            <person name="Albert R."/>
            <person name="Binder M."/>
            <person name="Bloem J."/>
            <person name="Labutti K."/>
            <person name="Salamov A."/>
            <person name="Andreopoulos B."/>
            <person name="Baker S."/>
            <person name="Barry K."/>
            <person name="Bills G."/>
            <person name="Bluhm B."/>
            <person name="Cannon C."/>
            <person name="Castanera R."/>
            <person name="Culley D."/>
            <person name="Daum C."/>
            <person name="Ezra D."/>
            <person name="Gonzalez J."/>
            <person name="Henrissat B."/>
            <person name="Kuo A."/>
            <person name="Liang C."/>
            <person name="Lipzen A."/>
            <person name="Lutzoni F."/>
            <person name="Magnuson J."/>
            <person name="Mondo S."/>
            <person name="Nolan M."/>
            <person name="Ohm R."/>
            <person name="Pangilinan J."/>
            <person name="Park H.-J."/>
            <person name="Ramirez L."/>
            <person name="Alfaro M."/>
            <person name="Sun H."/>
            <person name="Tritt A."/>
            <person name="Yoshinaga Y."/>
            <person name="Zwiers L.-H."/>
            <person name="Turgeon B."/>
            <person name="Goodwin S."/>
            <person name="Spatafora J."/>
            <person name="Crous P."/>
            <person name="Grigoriev I."/>
        </authorList>
    </citation>
    <scope>NUCLEOTIDE SEQUENCE</scope>
    <source>
        <strain evidence="3">CBS 480.64</strain>
    </source>
</reference>
<evidence type="ECO:0000313" key="4">
    <source>
        <dbReference type="Proteomes" id="UP000799421"/>
    </source>
</evidence>
<dbReference type="AlphaFoldDB" id="A0A6A7BUJ9"/>
<feature type="region of interest" description="Disordered" evidence="2">
    <location>
        <begin position="258"/>
        <end position="327"/>
    </location>
</feature>
<feature type="coiled-coil region" evidence="1">
    <location>
        <begin position="520"/>
        <end position="547"/>
    </location>
</feature>
<feature type="region of interest" description="Disordered" evidence="2">
    <location>
        <begin position="1"/>
        <end position="21"/>
    </location>
</feature>
<feature type="region of interest" description="Disordered" evidence="2">
    <location>
        <begin position="213"/>
        <end position="232"/>
    </location>
</feature>
<feature type="compositionally biased region" description="Polar residues" evidence="2">
    <location>
        <begin position="258"/>
        <end position="280"/>
    </location>
</feature>
<name>A0A6A7BUJ9_9PEZI</name>
<sequence length="571" mass="64976">MDQQLTALKQASRAESSVTQPFTEEITRLKQELAQTQQVQQTTPRKLSELRSKQQDITEENARLQQQLAEAQKPASTAPKAVEAQKSTSTELEKLRTEEQELVEENARLQQQQKAEAQQAQQSTSTEVSALRAQQQELARENARLQQYQLEESLSPPSSVSRSQLQKLTEQNNRLQQQLEDCRQDAIMELSALQTKQEDLLVQNTKLQEQKVASKKTASEKSSAQQTKQQQLTDEITRLQQHRSEIQQTAQRELNNLKSQQQDMTDANTRLRQSASSNLQRVECITAPRKTYPSARDADPASPSLGTECAEWASPNTQRSRRVGRKTTKLKTASEQMQTATNKVQRLTALHEEERRRAETLEVKETDSHTLRKVIQAQFDEIRYIPSRLAGAESEQINTRIERERLKLEKEALEKKVDEMQNSLEEQTAKAKARQIVSKGAQTSPVEFHDPDEVARLNSKVVELNNCVSAQIREINTREAENGVGFIPEELAVLKAESEEVAKAMRTQLKASDAAYAKLMVQKEKVEKSLRQRLQRLKESKKLKESKRMLNEVLIREQQRGGDVGRPADSI</sequence>
<gene>
    <name evidence="3" type="ORF">K470DRAFT_296029</name>
</gene>
<feature type="region of interest" description="Disordered" evidence="2">
    <location>
        <begin position="151"/>
        <end position="172"/>
    </location>
</feature>
<feature type="compositionally biased region" description="Low complexity" evidence="2">
    <location>
        <begin position="151"/>
        <end position="166"/>
    </location>
</feature>
<keyword evidence="1" id="KW-0175">Coiled coil</keyword>
<feature type="coiled-coil region" evidence="1">
    <location>
        <begin position="330"/>
        <end position="364"/>
    </location>
</feature>
<feature type="compositionally biased region" description="Low complexity" evidence="2">
    <location>
        <begin position="110"/>
        <end position="122"/>
    </location>
</feature>
<feature type="compositionally biased region" description="Polar residues" evidence="2">
    <location>
        <begin position="123"/>
        <end position="133"/>
    </location>
</feature>
<dbReference type="EMBL" id="MU006000">
    <property type="protein sequence ID" value="KAF2858921.1"/>
    <property type="molecule type" value="Genomic_DNA"/>
</dbReference>
<feature type="region of interest" description="Disordered" evidence="2">
    <location>
        <begin position="35"/>
        <end position="133"/>
    </location>
</feature>
<keyword evidence="4" id="KW-1185">Reference proteome</keyword>
<protein>
    <submittedName>
        <fullName evidence="3">Uncharacterized protein</fullName>
    </submittedName>
</protein>
<evidence type="ECO:0000256" key="2">
    <source>
        <dbReference type="SAM" id="MobiDB-lite"/>
    </source>
</evidence>
<accession>A0A6A7BUJ9</accession>
<organism evidence="3 4">
    <name type="scientific">Piedraia hortae CBS 480.64</name>
    <dbReference type="NCBI Taxonomy" id="1314780"/>
    <lineage>
        <taxon>Eukaryota</taxon>
        <taxon>Fungi</taxon>
        <taxon>Dikarya</taxon>
        <taxon>Ascomycota</taxon>
        <taxon>Pezizomycotina</taxon>
        <taxon>Dothideomycetes</taxon>
        <taxon>Dothideomycetidae</taxon>
        <taxon>Capnodiales</taxon>
        <taxon>Piedraiaceae</taxon>
        <taxon>Piedraia</taxon>
    </lineage>
</organism>
<proteinExistence type="predicted"/>
<feature type="compositionally biased region" description="Basic and acidic residues" evidence="2">
    <location>
        <begin position="46"/>
        <end position="62"/>
    </location>
</feature>
<dbReference type="Proteomes" id="UP000799421">
    <property type="component" value="Unassembled WGS sequence"/>
</dbReference>
<evidence type="ECO:0000256" key="1">
    <source>
        <dbReference type="SAM" id="Coils"/>
    </source>
</evidence>
<evidence type="ECO:0000313" key="3">
    <source>
        <dbReference type="EMBL" id="KAF2858921.1"/>
    </source>
</evidence>
<feature type="coiled-coil region" evidence="1">
    <location>
        <begin position="396"/>
        <end position="430"/>
    </location>
</feature>